<gene>
    <name evidence="1" type="ORF">GCM10025868_15040</name>
</gene>
<evidence type="ECO:0000313" key="1">
    <source>
        <dbReference type="EMBL" id="GMA86254.1"/>
    </source>
</evidence>
<evidence type="ECO:0000313" key="2">
    <source>
        <dbReference type="Proteomes" id="UP001157017"/>
    </source>
</evidence>
<comment type="caution">
    <text evidence="1">The sequence shown here is derived from an EMBL/GenBank/DDBJ whole genome shotgun (WGS) entry which is preliminary data.</text>
</comment>
<sequence>MIPFGDGRSAVGHCIGVYEKNVYVVVVFAGTVSDEEPASARQAWRSGIEFVAITLDAKVYVGDWSVVANDVPAHTAPQA</sequence>
<keyword evidence="2" id="KW-1185">Reference proteome</keyword>
<dbReference type="EMBL" id="BSUZ01000001">
    <property type="protein sequence ID" value="GMA86254.1"/>
    <property type="molecule type" value="Genomic_DNA"/>
</dbReference>
<protein>
    <submittedName>
        <fullName evidence="1">Uncharacterized protein</fullName>
    </submittedName>
</protein>
<accession>A0ABQ6JGK5</accession>
<name>A0ABQ6JGK5_9ACTN</name>
<proteinExistence type="predicted"/>
<dbReference type="Proteomes" id="UP001157017">
    <property type="component" value="Unassembled WGS sequence"/>
</dbReference>
<organism evidence="1 2">
    <name type="scientific">Angustibacter aerolatus</name>
    <dbReference type="NCBI Taxonomy" id="1162965"/>
    <lineage>
        <taxon>Bacteria</taxon>
        <taxon>Bacillati</taxon>
        <taxon>Actinomycetota</taxon>
        <taxon>Actinomycetes</taxon>
        <taxon>Kineosporiales</taxon>
        <taxon>Kineosporiaceae</taxon>
    </lineage>
</organism>
<reference evidence="2" key="1">
    <citation type="journal article" date="2019" name="Int. J. Syst. Evol. Microbiol.">
        <title>The Global Catalogue of Microorganisms (GCM) 10K type strain sequencing project: providing services to taxonomists for standard genome sequencing and annotation.</title>
        <authorList>
            <consortium name="The Broad Institute Genomics Platform"/>
            <consortium name="The Broad Institute Genome Sequencing Center for Infectious Disease"/>
            <person name="Wu L."/>
            <person name="Ma J."/>
        </authorList>
    </citation>
    <scope>NUCLEOTIDE SEQUENCE [LARGE SCALE GENOMIC DNA]</scope>
    <source>
        <strain evidence="2">NBRC 108730</strain>
    </source>
</reference>